<feature type="transmembrane region" description="Helical" evidence="6">
    <location>
        <begin position="404"/>
        <end position="425"/>
    </location>
</feature>
<keyword evidence="5 6" id="KW-0472">Membrane</keyword>
<gene>
    <name evidence="7" type="ORF">D6C94_07972</name>
</gene>
<feature type="transmembrane region" description="Helical" evidence="6">
    <location>
        <begin position="102"/>
        <end position="119"/>
    </location>
</feature>
<dbReference type="SUPFAM" id="SSF103473">
    <property type="entry name" value="MFS general substrate transporter"/>
    <property type="match status" value="1"/>
</dbReference>
<evidence type="ECO:0000313" key="8">
    <source>
        <dbReference type="Proteomes" id="UP000305064"/>
    </source>
</evidence>
<dbReference type="EMBL" id="QZBJ01000064">
    <property type="protein sequence ID" value="THY71118.1"/>
    <property type="molecule type" value="Genomic_DNA"/>
</dbReference>
<evidence type="ECO:0000256" key="3">
    <source>
        <dbReference type="ARBA" id="ARBA00022692"/>
    </source>
</evidence>
<reference evidence="7 8" key="1">
    <citation type="submission" date="2018-10" db="EMBL/GenBank/DDBJ databases">
        <title>Fifty Aureobasidium pullulans genomes reveal a recombining polyextremotolerant generalist.</title>
        <authorList>
            <person name="Gostincar C."/>
            <person name="Turk M."/>
            <person name="Zajc J."/>
            <person name="Gunde-Cimerman N."/>
        </authorList>
    </citation>
    <scope>NUCLEOTIDE SEQUENCE [LARGE SCALE GENOMIC DNA]</scope>
    <source>
        <strain evidence="7 8">EXF-4256</strain>
    </source>
</reference>
<dbReference type="GO" id="GO:0022857">
    <property type="term" value="F:transmembrane transporter activity"/>
    <property type="evidence" value="ECO:0007669"/>
    <property type="project" value="InterPro"/>
</dbReference>
<dbReference type="Proteomes" id="UP000305064">
    <property type="component" value="Unassembled WGS sequence"/>
</dbReference>
<keyword evidence="4 6" id="KW-1133">Transmembrane helix</keyword>
<evidence type="ECO:0000256" key="6">
    <source>
        <dbReference type="SAM" id="Phobius"/>
    </source>
</evidence>
<evidence type="ECO:0000256" key="2">
    <source>
        <dbReference type="ARBA" id="ARBA00022448"/>
    </source>
</evidence>
<organism evidence="7 8">
    <name type="scientific">Aureobasidium pullulans</name>
    <name type="common">Black yeast</name>
    <name type="synonym">Pullularia pullulans</name>
    <dbReference type="NCBI Taxonomy" id="5580"/>
    <lineage>
        <taxon>Eukaryota</taxon>
        <taxon>Fungi</taxon>
        <taxon>Dikarya</taxon>
        <taxon>Ascomycota</taxon>
        <taxon>Pezizomycotina</taxon>
        <taxon>Dothideomycetes</taxon>
        <taxon>Dothideomycetidae</taxon>
        <taxon>Dothideales</taxon>
        <taxon>Saccotheciaceae</taxon>
        <taxon>Aureobasidium</taxon>
    </lineage>
</organism>
<evidence type="ECO:0000256" key="5">
    <source>
        <dbReference type="ARBA" id="ARBA00023136"/>
    </source>
</evidence>
<dbReference type="AlphaFoldDB" id="A0A4S9VXJ4"/>
<name>A0A4S9VXJ4_AURPU</name>
<sequence length="496" mass="54482">MAFADKGEASFIERVEGEADLGSQLHVTFTPDAERKVLRKIDLRLIPCLLLSFALQYVDKIILNGAAQFGVIKDLHLYELKTNPVTGQPTQDLHRYSNATLIFYWGYLAGVFPAAALVQRVPLGKLIPGSIVCWGAVVMLTVLVKGYQAFLIQSLVAPAFTIITAMWWKKSEQPLRLCLWYTSTGLGGLLGSILLFGIGHIQGPLHPWKYQYLILGAMTVIWGVSLFWLLPDSPVEASFLDQTERSIAVKRIERGGVKPEDRAFKLYQIKETVLDPKTWLFLILVFCVNAVNGAISGFGSVIVRGFGYSQFTSILLTGAVGAVVLVALIVIGAVGTFVRNTRLVLLIASEAVVIVGSCLVWKVSWTQNRGAAIGGFMIMGFFAAAYTMVLASSIGNTAGLTKKSFTSGLIWAVYCICNGVAPLWVRTTEQHDQYPTLFIAVISTAAAAIVAALALRLYLQYLNRRRHAQYGDPSIYSLECRADMTDGEDINFRYCL</sequence>
<feature type="transmembrane region" description="Helical" evidence="6">
    <location>
        <begin position="279"/>
        <end position="302"/>
    </location>
</feature>
<feature type="transmembrane region" description="Helical" evidence="6">
    <location>
        <begin position="210"/>
        <end position="230"/>
    </location>
</feature>
<keyword evidence="2" id="KW-0813">Transport</keyword>
<comment type="subcellular location">
    <subcellularLocation>
        <location evidence="1">Membrane</location>
        <topology evidence="1">Multi-pass membrane protein</topology>
    </subcellularLocation>
</comment>
<feature type="transmembrane region" description="Helical" evidence="6">
    <location>
        <begin position="343"/>
        <end position="364"/>
    </location>
</feature>
<evidence type="ECO:0000256" key="4">
    <source>
        <dbReference type="ARBA" id="ARBA00022989"/>
    </source>
</evidence>
<dbReference type="GO" id="GO:0016020">
    <property type="term" value="C:membrane"/>
    <property type="evidence" value="ECO:0007669"/>
    <property type="project" value="UniProtKB-SubCell"/>
</dbReference>
<feature type="transmembrane region" description="Helical" evidence="6">
    <location>
        <begin position="314"/>
        <end position="336"/>
    </location>
</feature>
<dbReference type="InterPro" id="IPR011701">
    <property type="entry name" value="MFS"/>
</dbReference>
<dbReference type="PANTHER" id="PTHR43791">
    <property type="entry name" value="PERMEASE-RELATED"/>
    <property type="match status" value="1"/>
</dbReference>
<dbReference type="PANTHER" id="PTHR43791:SF55">
    <property type="entry name" value="TRANSPORTER, PUTATIVE (AFU_ORTHOLOGUE AFUA_6G01820)-RELATED"/>
    <property type="match status" value="1"/>
</dbReference>
<evidence type="ECO:0000313" key="7">
    <source>
        <dbReference type="EMBL" id="THY71118.1"/>
    </source>
</evidence>
<feature type="transmembrane region" description="Helical" evidence="6">
    <location>
        <begin position="150"/>
        <end position="168"/>
    </location>
</feature>
<comment type="caution">
    <text evidence="7">The sequence shown here is derived from an EMBL/GenBank/DDBJ whole genome shotgun (WGS) entry which is preliminary data.</text>
</comment>
<feature type="transmembrane region" description="Helical" evidence="6">
    <location>
        <begin position="177"/>
        <end position="198"/>
    </location>
</feature>
<feature type="transmembrane region" description="Helical" evidence="6">
    <location>
        <begin position="437"/>
        <end position="459"/>
    </location>
</feature>
<evidence type="ECO:0000256" key="1">
    <source>
        <dbReference type="ARBA" id="ARBA00004141"/>
    </source>
</evidence>
<feature type="transmembrane region" description="Helical" evidence="6">
    <location>
        <begin position="370"/>
        <end position="392"/>
    </location>
</feature>
<proteinExistence type="predicted"/>
<protein>
    <submittedName>
        <fullName evidence="7">MFS general substrate transporter</fullName>
    </submittedName>
</protein>
<accession>A0A4S9VXJ4</accession>
<keyword evidence="3 6" id="KW-0812">Transmembrane</keyword>
<dbReference type="Gene3D" id="1.20.1250.20">
    <property type="entry name" value="MFS general substrate transporter like domains"/>
    <property type="match status" value="2"/>
</dbReference>
<dbReference type="Pfam" id="PF07690">
    <property type="entry name" value="MFS_1"/>
    <property type="match status" value="1"/>
</dbReference>
<dbReference type="InterPro" id="IPR036259">
    <property type="entry name" value="MFS_trans_sf"/>
</dbReference>